<dbReference type="InterPro" id="IPR014014">
    <property type="entry name" value="RNA_helicase_DEAD_Q_motif"/>
</dbReference>
<evidence type="ECO:0000256" key="3">
    <source>
        <dbReference type="ARBA" id="ARBA00022806"/>
    </source>
</evidence>
<dbReference type="InterPro" id="IPR001650">
    <property type="entry name" value="Helicase_C-like"/>
</dbReference>
<dbReference type="InterPro" id="IPR050079">
    <property type="entry name" value="DEAD_box_RNA_helicase"/>
</dbReference>
<evidence type="ECO:0000259" key="7">
    <source>
        <dbReference type="PROSITE" id="PS51192"/>
    </source>
</evidence>
<dbReference type="PANTHER" id="PTHR47959">
    <property type="entry name" value="ATP-DEPENDENT RNA HELICASE RHLE-RELATED"/>
    <property type="match status" value="1"/>
</dbReference>
<dbReference type="Gene3D" id="3.40.50.300">
    <property type="entry name" value="P-loop containing nucleotide triphosphate hydrolases"/>
    <property type="match status" value="2"/>
</dbReference>
<reference evidence="10 11" key="1">
    <citation type="submission" date="2019-08" db="EMBL/GenBank/DDBJ databases">
        <title>In-depth cultivation of the pig gut microbiome towards novel bacterial diversity and tailored functional studies.</title>
        <authorList>
            <person name="Wylensek D."/>
            <person name="Hitch T.C.A."/>
            <person name="Clavel T."/>
        </authorList>
    </citation>
    <scope>NUCLEOTIDE SEQUENCE [LARGE SCALE GENOMIC DNA]</scope>
    <source>
        <strain evidence="10 11">WCA-383-APC-5B</strain>
    </source>
</reference>
<comment type="similarity">
    <text evidence="5">Belongs to the DEAD box helicase family.</text>
</comment>
<dbReference type="GO" id="GO:0003676">
    <property type="term" value="F:nucleic acid binding"/>
    <property type="evidence" value="ECO:0007669"/>
    <property type="project" value="InterPro"/>
</dbReference>
<dbReference type="Proteomes" id="UP000460287">
    <property type="component" value="Unassembled WGS sequence"/>
</dbReference>
<feature type="domain" description="DEAD-box RNA helicase Q" evidence="9">
    <location>
        <begin position="1"/>
        <end position="29"/>
    </location>
</feature>
<dbReference type="GO" id="GO:0016787">
    <property type="term" value="F:hydrolase activity"/>
    <property type="evidence" value="ECO:0007669"/>
    <property type="project" value="UniProtKB-KW"/>
</dbReference>
<feature type="short sequence motif" description="Q motif" evidence="6">
    <location>
        <begin position="1"/>
        <end position="29"/>
    </location>
</feature>
<dbReference type="GO" id="GO:0003724">
    <property type="term" value="F:RNA helicase activity"/>
    <property type="evidence" value="ECO:0007669"/>
    <property type="project" value="InterPro"/>
</dbReference>
<keyword evidence="3 10" id="KW-0347">Helicase</keyword>
<dbReference type="InterPro" id="IPR014001">
    <property type="entry name" value="Helicase_ATP-bd"/>
</dbReference>
<keyword evidence="1" id="KW-0547">Nucleotide-binding</keyword>
<feature type="domain" description="Helicase C-terminal" evidence="8">
    <location>
        <begin position="213"/>
        <end position="367"/>
    </location>
</feature>
<dbReference type="SMART" id="SM00487">
    <property type="entry name" value="DEXDc"/>
    <property type="match status" value="1"/>
</dbReference>
<dbReference type="PROSITE" id="PS51194">
    <property type="entry name" value="HELICASE_CTER"/>
    <property type="match status" value="1"/>
</dbReference>
<accession>A0A7X2MWU9</accession>
<dbReference type="PANTHER" id="PTHR47959:SF13">
    <property type="entry name" value="ATP-DEPENDENT RNA HELICASE RHLE"/>
    <property type="match status" value="1"/>
</dbReference>
<evidence type="ECO:0000259" key="8">
    <source>
        <dbReference type="PROSITE" id="PS51194"/>
    </source>
</evidence>
<evidence type="ECO:0000259" key="9">
    <source>
        <dbReference type="PROSITE" id="PS51195"/>
    </source>
</evidence>
<evidence type="ECO:0000256" key="1">
    <source>
        <dbReference type="ARBA" id="ARBA00022741"/>
    </source>
</evidence>
<dbReference type="GO" id="GO:0005524">
    <property type="term" value="F:ATP binding"/>
    <property type="evidence" value="ECO:0007669"/>
    <property type="project" value="UniProtKB-KW"/>
</dbReference>
<dbReference type="Pfam" id="PF00270">
    <property type="entry name" value="DEAD"/>
    <property type="match status" value="1"/>
</dbReference>
<dbReference type="CDD" id="cd18787">
    <property type="entry name" value="SF2_C_DEAD"/>
    <property type="match status" value="1"/>
</dbReference>
<evidence type="ECO:0000256" key="2">
    <source>
        <dbReference type="ARBA" id="ARBA00022801"/>
    </source>
</evidence>
<dbReference type="InterPro" id="IPR044742">
    <property type="entry name" value="DEAD/DEAH_RhlB"/>
</dbReference>
<evidence type="ECO:0000256" key="4">
    <source>
        <dbReference type="ARBA" id="ARBA00022840"/>
    </source>
</evidence>
<evidence type="ECO:0000256" key="5">
    <source>
        <dbReference type="ARBA" id="ARBA00038437"/>
    </source>
</evidence>
<dbReference type="GO" id="GO:0005829">
    <property type="term" value="C:cytosol"/>
    <property type="evidence" value="ECO:0007669"/>
    <property type="project" value="TreeGrafter"/>
</dbReference>
<gene>
    <name evidence="10" type="ORF">FYJ33_03685</name>
</gene>
<dbReference type="InterPro" id="IPR027417">
    <property type="entry name" value="P-loop_NTPase"/>
</dbReference>
<dbReference type="PROSITE" id="PS51195">
    <property type="entry name" value="Q_MOTIF"/>
    <property type="match status" value="1"/>
</dbReference>
<dbReference type="CDD" id="cd00268">
    <property type="entry name" value="DEADc"/>
    <property type="match status" value="1"/>
</dbReference>
<dbReference type="SMART" id="SM00490">
    <property type="entry name" value="HELICc"/>
    <property type="match status" value="1"/>
</dbReference>
<evidence type="ECO:0000256" key="6">
    <source>
        <dbReference type="PROSITE-ProRule" id="PRU00552"/>
    </source>
</evidence>
<dbReference type="Pfam" id="PF00271">
    <property type="entry name" value="Helicase_C"/>
    <property type="match status" value="1"/>
</dbReference>
<dbReference type="RefSeq" id="WP_154530424.1">
    <property type="nucleotide sequence ID" value="NZ_JAQXTV010000096.1"/>
</dbReference>
<dbReference type="EMBL" id="VULX01000003">
    <property type="protein sequence ID" value="MSR90537.1"/>
    <property type="molecule type" value="Genomic_DNA"/>
</dbReference>
<evidence type="ECO:0000313" key="11">
    <source>
        <dbReference type="Proteomes" id="UP000460287"/>
    </source>
</evidence>
<name>A0A7X2MWU9_9CLOT</name>
<keyword evidence="4" id="KW-0067">ATP-binding</keyword>
<organism evidence="10 11">
    <name type="scientific">Inconstantimicrobium porci</name>
    <dbReference type="NCBI Taxonomy" id="2652291"/>
    <lineage>
        <taxon>Bacteria</taxon>
        <taxon>Bacillati</taxon>
        <taxon>Bacillota</taxon>
        <taxon>Clostridia</taxon>
        <taxon>Eubacteriales</taxon>
        <taxon>Clostridiaceae</taxon>
        <taxon>Inconstantimicrobium</taxon>
    </lineage>
</organism>
<dbReference type="InterPro" id="IPR011545">
    <property type="entry name" value="DEAD/DEAH_box_helicase_dom"/>
</dbReference>
<keyword evidence="11" id="KW-1185">Reference proteome</keyword>
<proteinExistence type="inferred from homology"/>
<dbReference type="AlphaFoldDB" id="A0A7X2MWU9"/>
<evidence type="ECO:0000313" key="10">
    <source>
        <dbReference type="EMBL" id="MSR90537.1"/>
    </source>
</evidence>
<sequence length="367" mass="41806">MNFNQLGISDNICKTLKKSGIHEATPVQEESIEVILSGKDVIAEAATGTGKTLAFLLPIFEMISEKDSNVQALILTPTRELALQISEEAKKLQEAKNINVLAAYGGKDINGQLKKLNKNVQLIVATPGRLLDHIRRKSIDLSHLKTFVLDEADQMLLMGFKNEVEMIMKETPNKLQTLCFSATMDSAVKKLAYRYMKDPSVIAVNDEKITLSNIKQEVVETIDREKRNDLCRVLEQDNPYMAIIFCRTKRRADELEEVMYKKGFNCSKIHKDIQQSKRERIMKSFRKGDLQYLIATDVASRGLDISNVTHIYNYDIPEKADTYIHRIGRTGRAGESGYTCVFVDPKDMRVLNEIETKLKYKIPRREI</sequence>
<keyword evidence="2" id="KW-0378">Hydrolase</keyword>
<dbReference type="SUPFAM" id="SSF52540">
    <property type="entry name" value="P-loop containing nucleoside triphosphate hydrolases"/>
    <property type="match status" value="1"/>
</dbReference>
<dbReference type="PROSITE" id="PS51192">
    <property type="entry name" value="HELICASE_ATP_BIND_1"/>
    <property type="match status" value="1"/>
</dbReference>
<protein>
    <submittedName>
        <fullName evidence="10">DEAD/DEAH box helicase</fullName>
    </submittedName>
</protein>
<comment type="caution">
    <text evidence="10">The sequence shown here is derived from an EMBL/GenBank/DDBJ whole genome shotgun (WGS) entry which is preliminary data.</text>
</comment>
<feature type="domain" description="Helicase ATP-binding" evidence="7">
    <location>
        <begin position="32"/>
        <end position="202"/>
    </location>
</feature>